<dbReference type="OMA" id="MILACYI"/>
<dbReference type="InterPro" id="IPR004314">
    <property type="entry name" value="Neprosin"/>
</dbReference>
<dbReference type="PROSITE" id="PS52045">
    <property type="entry name" value="NEPROSIN_PEP_CD"/>
    <property type="match status" value="1"/>
</dbReference>
<dbReference type="STRING" id="71139.A0A059C166"/>
<sequence>KSSSSEEDLQIEEELRRLNKPAVKTIQTEYGDTYDCVDFYKQPAFDHPLLKNHSFHFDMRPSFRPKRRTNLEGSAANGIKSASIMRLDCPLGTVPIRRTSKEELIAARTQAKVHDPNADPNTEEAHGLHLAIVRTKFGSGKKYNGGGMVSSVEMPWAKGSQYSGGQIKIQSGPDFIQAGWMVNPSLYSHYQTHLFVFTKTAQSSCFNAQCPGFVLVRSDHPMDAILNNISKAPGPVYTYNYFIYRDPTSGLWWLELGEDYTAVGFWPRVIFSGGGLRDLANYVEWGGQVYSPPDIPSPPMGRSTMPLPNILYDASCQDMTTINENHDTEAAGGTGVYADQEKYYQVKDMGHKKAPLHRAMTYGGPGGATGWAQQGPITQDFSLSFDHQ</sequence>
<organism evidence="2">
    <name type="scientific">Eucalyptus grandis</name>
    <name type="common">Flooded gum</name>
    <dbReference type="NCBI Taxonomy" id="71139"/>
    <lineage>
        <taxon>Eukaryota</taxon>
        <taxon>Viridiplantae</taxon>
        <taxon>Streptophyta</taxon>
        <taxon>Embryophyta</taxon>
        <taxon>Tracheophyta</taxon>
        <taxon>Spermatophyta</taxon>
        <taxon>Magnoliopsida</taxon>
        <taxon>eudicotyledons</taxon>
        <taxon>Gunneridae</taxon>
        <taxon>Pentapetalae</taxon>
        <taxon>rosids</taxon>
        <taxon>malvids</taxon>
        <taxon>Myrtales</taxon>
        <taxon>Myrtaceae</taxon>
        <taxon>Myrtoideae</taxon>
        <taxon>Eucalypteae</taxon>
        <taxon>Eucalyptus</taxon>
    </lineage>
</organism>
<proteinExistence type="predicted"/>
<dbReference type="EMBL" id="KK198757">
    <property type="protein sequence ID" value="KCW72122.1"/>
    <property type="molecule type" value="Genomic_DNA"/>
</dbReference>
<reference evidence="2" key="1">
    <citation type="submission" date="2013-07" db="EMBL/GenBank/DDBJ databases">
        <title>The genome of Eucalyptus grandis.</title>
        <authorList>
            <person name="Schmutz J."/>
            <person name="Hayes R."/>
            <person name="Myburg A."/>
            <person name="Tuskan G."/>
            <person name="Grattapaglia D."/>
            <person name="Rokhsar D.S."/>
        </authorList>
    </citation>
    <scope>NUCLEOTIDE SEQUENCE</scope>
    <source>
        <tissue evidence="2">Leaf extractions</tissue>
    </source>
</reference>
<dbReference type="FunCoup" id="A0A059C166">
    <property type="interactions" value="60"/>
</dbReference>
<dbReference type="AlphaFoldDB" id="A0A059C166"/>
<accession>A0A059C166</accession>
<dbReference type="InterPro" id="IPR025521">
    <property type="entry name" value="Neprosin_propep"/>
</dbReference>
<dbReference type="Gramene" id="KCW72122">
    <property type="protein sequence ID" value="KCW72122"/>
    <property type="gene ID" value="EUGRSUZ_E00563"/>
</dbReference>
<dbReference type="Pfam" id="PF03080">
    <property type="entry name" value="Neprosin"/>
    <property type="match status" value="1"/>
</dbReference>
<dbReference type="PANTHER" id="PTHR31589">
    <property type="entry name" value="PROTEIN, PUTATIVE (DUF239)-RELATED-RELATED"/>
    <property type="match status" value="1"/>
</dbReference>
<dbReference type="PANTHER" id="PTHR31589:SF223">
    <property type="entry name" value="PROTEIN, PUTATIVE (DUF239)-RELATED"/>
    <property type="match status" value="1"/>
</dbReference>
<dbReference type="InterPro" id="IPR053168">
    <property type="entry name" value="Glutamic_endopeptidase"/>
</dbReference>
<evidence type="ECO:0000259" key="1">
    <source>
        <dbReference type="PROSITE" id="PS52045"/>
    </source>
</evidence>
<dbReference type="Pfam" id="PF14365">
    <property type="entry name" value="Neprosin_AP"/>
    <property type="match status" value="1"/>
</dbReference>
<feature type="domain" description="Neprosin PEP catalytic" evidence="1">
    <location>
        <begin position="123"/>
        <end position="369"/>
    </location>
</feature>
<dbReference type="InParanoid" id="A0A059C166"/>
<evidence type="ECO:0000313" key="2">
    <source>
        <dbReference type="EMBL" id="KCW72122.1"/>
    </source>
</evidence>
<name>A0A059C166_EUCGR</name>
<dbReference type="Gene3D" id="3.90.1320.10">
    <property type="entry name" value="Outer-capsid protein sigma 3, large lobe"/>
    <property type="match status" value="1"/>
</dbReference>
<feature type="non-terminal residue" evidence="2">
    <location>
        <position position="1"/>
    </location>
</feature>
<dbReference type="eggNOG" id="ENOG502RY8N">
    <property type="taxonomic scope" value="Eukaryota"/>
</dbReference>
<gene>
    <name evidence="2" type="ORF">EUGRSUZ_E00563</name>
</gene>
<protein>
    <recommendedName>
        <fullName evidence="1">Neprosin PEP catalytic domain-containing protein</fullName>
    </recommendedName>
</protein>